<dbReference type="EMBL" id="LGTE01000007">
    <property type="protein sequence ID" value="KNZ69955.1"/>
    <property type="molecule type" value="Genomic_DNA"/>
</dbReference>
<dbReference type="InterPro" id="IPR000160">
    <property type="entry name" value="GGDEF_dom"/>
</dbReference>
<dbReference type="PANTHER" id="PTHR44757:SF2">
    <property type="entry name" value="BIOFILM ARCHITECTURE MAINTENANCE PROTEIN MBAA"/>
    <property type="match status" value="1"/>
</dbReference>
<evidence type="ECO:0000313" key="6">
    <source>
        <dbReference type="Proteomes" id="UP000037175"/>
    </source>
</evidence>
<evidence type="ECO:0000259" key="1">
    <source>
        <dbReference type="PROSITE" id="PS50112"/>
    </source>
</evidence>
<dbReference type="AlphaFoldDB" id="A0A0L6W351"/>
<dbReference type="CDD" id="cd01948">
    <property type="entry name" value="EAL"/>
    <property type="match status" value="1"/>
</dbReference>
<dbReference type="InterPro" id="IPR001633">
    <property type="entry name" value="EAL_dom"/>
</dbReference>
<dbReference type="Gene3D" id="3.30.450.20">
    <property type="entry name" value="PAS domain"/>
    <property type="match status" value="2"/>
</dbReference>
<dbReference type="Pfam" id="PF00563">
    <property type="entry name" value="EAL"/>
    <property type="match status" value="1"/>
</dbReference>
<dbReference type="InterPro" id="IPR035965">
    <property type="entry name" value="PAS-like_dom_sf"/>
</dbReference>
<dbReference type="PROSITE" id="PS50887">
    <property type="entry name" value="GGDEF"/>
    <property type="match status" value="1"/>
</dbReference>
<dbReference type="SUPFAM" id="SSF55785">
    <property type="entry name" value="PYP-like sensor domain (PAS domain)"/>
    <property type="match status" value="2"/>
</dbReference>
<dbReference type="InterPro" id="IPR000014">
    <property type="entry name" value="PAS"/>
</dbReference>
<evidence type="ECO:0000259" key="2">
    <source>
        <dbReference type="PROSITE" id="PS50113"/>
    </source>
</evidence>
<sequence>MHKFFTWNNLDQLYNMIPSAIFTVNTNRIITSINDKAANLFGYSAEEIVGRSCTEFCYGPCCSHCRLFDDSVPKPASGEGIIKTRSGLVRIILKNIDLLRDNDGAIIGGIETFEDITERKKTEEALAESEERYRTLFERTASPILVTDTKGNYIDCNEAACQFLEISRAELLTLNVRDLLPKGWEKRPQAHKILWKTEGVIEAEYLIKNRIKIMELTVTPAIWQGKAVVFGVGKDITERKQAEEKMRRMAYYDSLTGLPNRAFFKEKLTAAIIKSRSKKQKLAILFLDLDRFKTVNDIMGHDVGDQLLKDVAKRLKKRVGKGRVVARLSGDEFIILLPNVGRIEDVRKFAEDVCENLRKPFTIAGRNFHVTTSIGITVFPDNGEDTKTLLKNADIAMYKAKEQGGNSYEVYTFAMNEMAMAKLELENSLRAALERHEFTLFYQPQVHGMTGEIVGMEALIRWKHPEKGLISPAEFIPVAEETGLIVPIGEWVLYTACMQNKYWQQKGYAPIRVAVNLSARQFQQRNLVSMIARVLKQTGLDPNYLELEITESVAMQNLENTIKLVKQLKDLGVHISIDDFGTGYASLSYLKLFPPIDTLKIDRSFVRDISQNPRNASDALVATMIVLAKNLKLKVVAEGVENEKQLKFLLERQCDEFQGFFFGKPVPAKEFEQFLTRQPFKMEFIDDRAGEF</sequence>
<dbReference type="Gene3D" id="3.30.70.270">
    <property type="match status" value="1"/>
</dbReference>
<evidence type="ECO:0000259" key="3">
    <source>
        <dbReference type="PROSITE" id="PS50883"/>
    </source>
</evidence>
<reference evidence="6" key="1">
    <citation type="submission" date="2015-07" db="EMBL/GenBank/DDBJ databases">
        <title>Complete Genome of Thermincola ferriacetica strain Z-0001T.</title>
        <authorList>
            <person name="Lusk B."/>
            <person name="Badalamenti J.P."/>
            <person name="Parameswaran P."/>
            <person name="Bond D.R."/>
            <person name="Torres C.I."/>
        </authorList>
    </citation>
    <scope>NUCLEOTIDE SEQUENCE [LARGE SCALE GENOMIC DNA]</scope>
    <source>
        <strain evidence="6">Z-0001</strain>
    </source>
</reference>
<comment type="caution">
    <text evidence="5">The sequence shown here is derived from an EMBL/GenBank/DDBJ whole genome shotgun (WGS) entry which is preliminary data.</text>
</comment>
<name>A0A0L6W351_9FIRM</name>
<proteinExistence type="predicted"/>
<dbReference type="CDD" id="cd00130">
    <property type="entry name" value="PAS"/>
    <property type="match status" value="2"/>
</dbReference>
<dbReference type="RefSeq" id="WP_052217391.1">
    <property type="nucleotide sequence ID" value="NZ_LGTE01000007.1"/>
</dbReference>
<dbReference type="PROSITE" id="PS50113">
    <property type="entry name" value="PAC"/>
    <property type="match status" value="1"/>
</dbReference>
<dbReference type="InterPro" id="IPR043128">
    <property type="entry name" value="Rev_trsase/Diguanyl_cyclase"/>
</dbReference>
<dbReference type="InterPro" id="IPR029787">
    <property type="entry name" value="Nucleotide_cyclase"/>
</dbReference>
<dbReference type="SMART" id="SM00052">
    <property type="entry name" value="EAL"/>
    <property type="match status" value="1"/>
</dbReference>
<dbReference type="PROSITE" id="PS50883">
    <property type="entry name" value="EAL"/>
    <property type="match status" value="1"/>
</dbReference>
<feature type="domain" description="PAC" evidence="2">
    <location>
        <begin position="76"/>
        <end position="128"/>
    </location>
</feature>
<dbReference type="FunFam" id="3.30.70.270:FF:000001">
    <property type="entry name" value="Diguanylate cyclase domain protein"/>
    <property type="match status" value="1"/>
</dbReference>
<accession>A0A0L6W351</accession>
<dbReference type="PIRSF" id="PIRSF005925">
    <property type="entry name" value="Dos"/>
    <property type="match status" value="1"/>
</dbReference>
<dbReference type="PANTHER" id="PTHR44757">
    <property type="entry name" value="DIGUANYLATE CYCLASE DGCP"/>
    <property type="match status" value="1"/>
</dbReference>
<gene>
    <name evidence="5" type="ORF">Tfer_1336</name>
</gene>
<dbReference type="InterPro" id="IPR000700">
    <property type="entry name" value="PAS-assoc_C"/>
</dbReference>
<dbReference type="InterPro" id="IPR052155">
    <property type="entry name" value="Biofilm_reg_signaling"/>
</dbReference>
<dbReference type="Pfam" id="PF13426">
    <property type="entry name" value="PAS_9"/>
    <property type="match status" value="2"/>
</dbReference>
<feature type="domain" description="EAL" evidence="3">
    <location>
        <begin position="422"/>
        <end position="679"/>
    </location>
</feature>
<dbReference type="FunFam" id="3.20.20.450:FF:000001">
    <property type="entry name" value="Cyclic di-GMP phosphodiesterase yahA"/>
    <property type="match status" value="1"/>
</dbReference>
<dbReference type="Pfam" id="PF00990">
    <property type="entry name" value="GGDEF"/>
    <property type="match status" value="1"/>
</dbReference>
<dbReference type="PROSITE" id="PS50112">
    <property type="entry name" value="PAS"/>
    <property type="match status" value="2"/>
</dbReference>
<dbReference type="SUPFAM" id="SSF55073">
    <property type="entry name" value="Nucleotide cyclase"/>
    <property type="match status" value="1"/>
</dbReference>
<dbReference type="SUPFAM" id="SSF141868">
    <property type="entry name" value="EAL domain-like"/>
    <property type="match status" value="1"/>
</dbReference>
<keyword evidence="6" id="KW-1185">Reference proteome</keyword>
<dbReference type="PATRIC" id="fig|281456.6.peg.1418"/>
<dbReference type="SMART" id="SM00267">
    <property type="entry name" value="GGDEF"/>
    <property type="match status" value="1"/>
</dbReference>
<dbReference type="CDD" id="cd01949">
    <property type="entry name" value="GGDEF"/>
    <property type="match status" value="1"/>
</dbReference>
<organism evidence="5 6">
    <name type="scientific">Thermincola ferriacetica</name>
    <dbReference type="NCBI Taxonomy" id="281456"/>
    <lineage>
        <taxon>Bacteria</taxon>
        <taxon>Bacillati</taxon>
        <taxon>Bacillota</taxon>
        <taxon>Clostridia</taxon>
        <taxon>Eubacteriales</taxon>
        <taxon>Thermincolaceae</taxon>
        <taxon>Thermincola</taxon>
    </lineage>
</organism>
<dbReference type="SMART" id="SM00091">
    <property type="entry name" value="PAS"/>
    <property type="match status" value="2"/>
</dbReference>
<protein>
    <submittedName>
        <fullName evidence="5">PAS/PAC sensor-containing diguanylate cyclase/phosphodiesterase</fullName>
    </submittedName>
</protein>
<dbReference type="NCBIfam" id="TIGR00229">
    <property type="entry name" value="sensory_box"/>
    <property type="match status" value="2"/>
</dbReference>
<feature type="domain" description="PAS" evidence="1">
    <location>
        <begin position="129"/>
        <end position="172"/>
    </location>
</feature>
<dbReference type="NCBIfam" id="TIGR00254">
    <property type="entry name" value="GGDEF"/>
    <property type="match status" value="1"/>
</dbReference>
<dbReference type="Proteomes" id="UP000037175">
    <property type="component" value="Unassembled WGS sequence"/>
</dbReference>
<dbReference type="InterPro" id="IPR012226">
    <property type="entry name" value="Diguanyl_cyclase/Pdiesterase"/>
</dbReference>
<dbReference type="Gene3D" id="3.20.20.450">
    <property type="entry name" value="EAL domain"/>
    <property type="match status" value="1"/>
</dbReference>
<feature type="domain" description="GGDEF" evidence="4">
    <location>
        <begin position="280"/>
        <end position="413"/>
    </location>
</feature>
<feature type="domain" description="PAS" evidence="1">
    <location>
        <begin position="6"/>
        <end position="52"/>
    </location>
</feature>
<evidence type="ECO:0000313" key="5">
    <source>
        <dbReference type="EMBL" id="KNZ69955.1"/>
    </source>
</evidence>
<dbReference type="InterPro" id="IPR035919">
    <property type="entry name" value="EAL_sf"/>
</dbReference>
<evidence type="ECO:0000259" key="4">
    <source>
        <dbReference type="PROSITE" id="PS50887"/>
    </source>
</evidence>